<organism evidence="4 5">
    <name type="scientific">Olivibacter ginsenosidimutans</name>
    <dbReference type="NCBI Taxonomy" id="1176537"/>
    <lineage>
        <taxon>Bacteria</taxon>
        <taxon>Pseudomonadati</taxon>
        <taxon>Bacteroidota</taxon>
        <taxon>Sphingobacteriia</taxon>
        <taxon>Sphingobacteriales</taxon>
        <taxon>Sphingobacteriaceae</taxon>
        <taxon>Olivibacter</taxon>
    </lineage>
</organism>
<evidence type="ECO:0000256" key="1">
    <source>
        <dbReference type="ARBA" id="ARBA00022723"/>
    </source>
</evidence>
<proteinExistence type="predicted"/>
<evidence type="ECO:0000259" key="3">
    <source>
        <dbReference type="PROSITE" id="PS51677"/>
    </source>
</evidence>
<dbReference type="Gene3D" id="3.20.20.370">
    <property type="entry name" value="Glycoside hydrolase/deacetylase"/>
    <property type="match status" value="1"/>
</dbReference>
<protein>
    <submittedName>
        <fullName evidence="4">Polysaccharide deacetylase family protein</fullName>
    </submittedName>
</protein>
<dbReference type="SUPFAM" id="SSF88713">
    <property type="entry name" value="Glycoside hydrolase/deacetylase"/>
    <property type="match status" value="1"/>
</dbReference>
<dbReference type="EMBL" id="BAABIQ010000034">
    <property type="protein sequence ID" value="GAA4793789.1"/>
    <property type="molecule type" value="Genomic_DNA"/>
</dbReference>
<evidence type="ECO:0000313" key="4">
    <source>
        <dbReference type="EMBL" id="GAA4793789.1"/>
    </source>
</evidence>
<gene>
    <name evidence="4" type="ORF">GCM10023231_22650</name>
</gene>
<dbReference type="InterPro" id="IPR050248">
    <property type="entry name" value="Polysacc_deacetylase_ArnD"/>
</dbReference>
<reference evidence="5" key="1">
    <citation type="journal article" date="2019" name="Int. J. Syst. Evol. Microbiol.">
        <title>The Global Catalogue of Microorganisms (GCM) 10K type strain sequencing project: providing services to taxonomists for standard genome sequencing and annotation.</title>
        <authorList>
            <consortium name="The Broad Institute Genomics Platform"/>
            <consortium name="The Broad Institute Genome Sequencing Center for Infectious Disease"/>
            <person name="Wu L."/>
            <person name="Ma J."/>
        </authorList>
    </citation>
    <scope>NUCLEOTIDE SEQUENCE [LARGE SCALE GENOMIC DNA]</scope>
    <source>
        <strain evidence="5">JCM 18200</strain>
    </source>
</reference>
<feature type="domain" description="NodB homology" evidence="3">
    <location>
        <begin position="26"/>
        <end position="200"/>
    </location>
</feature>
<dbReference type="Proteomes" id="UP001501411">
    <property type="component" value="Unassembled WGS sequence"/>
</dbReference>
<sequence length="205" mass="24117">MRVVKSPIWLRLLLPKLIWHYPRQGKHIYLTFDDGPIPDVTPHILNILKKYHIQATFFCVGENIVKHPEIFQQLKAAGHQIGNHTYNHLKGWKTSTNEYLKNVEKCQQYTQTNLFRPPYGQCTPKQFSQLRKKYRIIMWDVITYDFDQRLSAEACYKNAIDNVTNGSIVVFHDNIKATARLYDALPRAIEYWLQQGFTFKMITAS</sequence>
<keyword evidence="2" id="KW-0378">Hydrolase</keyword>
<keyword evidence="1" id="KW-0479">Metal-binding</keyword>
<dbReference type="PANTHER" id="PTHR10587:SF133">
    <property type="entry name" value="CHITIN DEACETYLASE 1-RELATED"/>
    <property type="match status" value="1"/>
</dbReference>
<comment type="caution">
    <text evidence="4">The sequence shown here is derived from an EMBL/GenBank/DDBJ whole genome shotgun (WGS) entry which is preliminary data.</text>
</comment>
<dbReference type="CDD" id="cd10917">
    <property type="entry name" value="CE4_NodB_like_6s_7s"/>
    <property type="match status" value="1"/>
</dbReference>
<name>A0ABP9BFW0_9SPHI</name>
<dbReference type="Pfam" id="PF01522">
    <property type="entry name" value="Polysacc_deac_1"/>
    <property type="match status" value="1"/>
</dbReference>
<dbReference type="InterPro" id="IPR011330">
    <property type="entry name" value="Glyco_hydro/deAcase_b/a-brl"/>
</dbReference>
<dbReference type="InterPro" id="IPR002509">
    <property type="entry name" value="NODB_dom"/>
</dbReference>
<evidence type="ECO:0000256" key="2">
    <source>
        <dbReference type="ARBA" id="ARBA00022801"/>
    </source>
</evidence>
<dbReference type="RefSeq" id="WP_345231896.1">
    <property type="nucleotide sequence ID" value="NZ_BAABIQ010000034.1"/>
</dbReference>
<keyword evidence="5" id="KW-1185">Reference proteome</keyword>
<accession>A0ABP9BFW0</accession>
<dbReference type="PROSITE" id="PS51677">
    <property type="entry name" value="NODB"/>
    <property type="match status" value="1"/>
</dbReference>
<evidence type="ECO:0000313" key="5">
    <source>
        <dbReference type="Proteomes" id="UP001501411"/>
    </source>
</evidence>
<dbReference type="PANTHER" id="PTHR10587">
    <property type="entry name" value="GLYCOSYL TRANSFERASE-RELATED"/>
    <property type="match status" value="1"/>
</dbReference>